<protein>
    <recommendedName>
        <fullName evidence="5">U3 small nucleolar RNA-associated protein 11</fullName>
        <shortName evidence="5">U3 snoRNA-associated protein 11</shortName>
    </recommendedName>
</protein>
<comment type="subcellular location">
    <subcellularLocation>
        <location evidence="1 5">Nucleus</location>
        <location evidence="1 5">Nucleolus</location>
    </subcellularLocation>
</comment>
<comment type="similarity">
    <text evidence="2 5">Belongs to the UTP11 family.</text>
</comment>
<comment type="subunit">
    <text evidence="5">Component of the ribosomal small subunit (SSU) processome.</text>
</comment>
<proteinExistence type="inferred from homology"/>
<evidence type="ECO:0000313" key="7">
    <source>
        <dbReference type="Proteomes" id="UP000492821"/>
    </source>
</evidence>
<evidence type="ECO:0000313" key="8">
    <source>
        <dbReference type="WBParaSite" id="Pan_g21350.t1"/>
    </source>
</evidence>
<reference evidence="8" key="2">
    <citation type="submission" date="2020-10" db="UniProtKB">
        <authorList>
            <consortium name="WormBaseParasite"/>
        </authorList>
    </citation>
    <scope>IDENTIFICATION</scope>
</reference>
<evidence type="ECO:0000256" key="3">
    <source>
        <dbReference type="ARBA" id="ARBA00022552"/>
    </source>
</evidence>
<evidence type="ECO:0000256" key="2">
    <source>
        <dbReference type="ARBA" id="ARBA00008105"/>
    </source>
</evidence>
<dbReference type="PIRSF" id="PIRSF015952">
    <property type="entry name" value="U3snoRNP11"/>
    <property type="match status" value="1"/>
</dbReference>
<keyword evidence="4 5" id="KW-0539">Nucleus</keyword>
<feature type="compositionally biased region" description="Basic residues" evidence="6">
    <location>
        <begin position="1"/>
        <end position="15"/>
    </location>
</feature>
<dbReference type="Proteomes" id="UP000492821">
    <property type="component" value="Unassembled WGS sequence"/>
</dbReference>
<dbReference type="PANTHER" id="PTHR12838">
    <property type="entry name" value="U3 SMALL NUCLEOLAR RNA-ASSOCIATED PROTEIN 11"/>
    <property type="match status" value="1"/>
</dbReference>
<comment type="function">
    <text evidence="5">Involved in nucleolar processing of pre-18S ribosomal RNA.</text>
</comment>
<keyword evidence="7" id="KW-1185">Reference proteome</keyword>
<dbReference type="GO" id="GO:0032040">
    <property type="term" value="C:small-subunit processome"/>
    <property type="evidence" value="ECO:0007669"/>
    <property type="project" value="UniProtKB-UniRule"/>
</dbReference>
<sequence>MSLRKAAKVGQRIHKDRTQPLGRESFGYLEHKKDWLERARDQNEKKKKIKHLRQKALERNPDEYHHHMVRSEIKANGIHRELDPDSDDETLLQKQFEGIRDLHYVKHKLAVEKKKIESLKASLHLAGAETPQNSHIVFVDDEEEARNFDPAEYFNTDPALLGRSYNRLPKDALNKKAINAESKEDVKETEKKRRGMYKMLKLRLERERELKIVLDKLQLKKDLADSRNSELKPTLEKKGTATKAAVYKWKYDRKK</sequence>
<evidence type="ECO:0000256" key="1">
    <source>
        <dbReference type="ARBA" id="ARBA00004604"/>
    </source>
</evidence>
<feature type="region of interest" description="Disordered" evidence="6">
    <location>
        <begin position="1"/>
        <end position="25"/>
    </location>
</feature>
<keyword evidence="3 5" id="KW-0698">rRNA processing</keyword>
<evidence type="ECO:0000256" key="4">
    <source>
        <dbReference type="ARBA" id="ARBA00023242"/>
    </source>
</evidence>
<name>A0A7E4VHU0_PANRE</name>
<organism evidence="7 8">
    <name type="scientific">Panagrellus redivivus</name>
    <name type="common">Microworm</name>
    <dbReference type="NCBI Taxonomy" id="6233"/>
    <lineage>
        <taxon>Eukaryota</taxon>
        <taxon>Metazoa</taxon>
        <taxon>Ecdysozoa</taxon>
        <taxon>Nematoda</taxon>
        <taxon>Chromadorea</taxon>
        <taxon>Rhabditida</taxon>
        <taxon>Tylenchina</taxon>
        <taxon>Panagrolaimomorpha</taxon>
        <taxon>Panagrolaimoidea</taxon>
        <taxon>Panagrolaimidae</taxon>
        <taxon>Panagrellus</taxon>
    </lineage>
</organism>
<dbReference type="PANTHER" id="PTHR12838:SF0">
    <property type="entry name" value="U3 SMALL NUCLEOLAR RNA-ASSOCIATED PROTEIN 11-RELATED"/>
    <property type="match status" value="1"/>
</dbReference>
<evidence type="ECO:0000256" key="6">
    <source>
        <dbReference type="SAM" id="MobiDB-lite"/>
    </source>
</evidence>
<reference evidence="7" key="1">
    <citation type="journal article" date="2013" name="Genetics">
        <title>The draft genome and transcriptome of Panagrellus redivivus are shaped by the harsh demands of a free-living lifestyle.</title>
        <authorList>
            <person name="Srinivasan J."/>
            <person name="Dillman A.R."/>
            <person name="Macchietto M.G."/>
            <person name="Heikkinen L."/>
            <person name="Lakso M."/>
            <person name="Fracchia K.M."/>
            <person name="Antoshechkin I."/>
            <person name="Mortazavi A."/>
            <person name="Wong G."/>
            <person name="Sternberg P.W."/>
        </authorList>
    </citation>
    <scope>NUCLEOTIDE SEQUENCE [LARGE SCALE GENOMIC DNA]</scope>
    <source>
        <strain evidence="7">MT8872</strain>
    </source>
</reference>
<dbReference type="Pfam" id="PF03998">
    <property type="entry name" value="Utp11"/>
    <property type="match status" value="1"/>
</dbReference>
<dbReference type="WBParaSite" id="Pan_g21350.t1">
    <property type="protein sequence ID" value="Pan_g21350.t1"/>
    <property type="gene ID" value="Pan_g21350"/>
</dbReference>
<evidence type="ECO:0000256" key="5">
    <source>
        <dbReference type="PIRNR" id="PIRNR015952"/>
    </source>
</evidence>
<dbReference type="InterPro" id="IPR007144">
    <property type="entry name" value="SSU_processome_Utp11"/>
</dbReference>
<dbReference type="AlphaFoldDB" id="A0A7E4VHU0"/>
<dbReference type="GO" id="GO:0006364">
    <property type="term" value="P:rRNA processing"/>
    <property type="evidence" value="ECO:0007669"/>
    <property type="project" value="UniProtKB-UniRule"/>
</dbReference>
<accession>A0A7E4VHU0</accession>